<dbReference type="Gene3D" id="2.120.10.30">
    <property type="entry name" value="TolB, C-terminal domain"/>
    <property type="match status" value="1"/>
</dbReference>
<evidence type="ECO:0000313" key="3">
    <source>
        <dbReference type="EMBL" id="MDQ7250388.1"/>
    </source>
</evidence>
<proteinExistence type="predicted"/>
<sequence length="305" mass="34097">MSSCYEIIDPRFGDLIDPVAFLETIHTGNRWAEGPVYFADLRTLIWSDIPNDRMLRWDEETGAVSLFRSHVANPNGNTRDREGRLVTCMQGERRVVRTEWDGSITVLADSFEGKRLNSPNDVVVKSDGSIWFTDPNYGIISDYVGRRNPQEQPGCRVYRIDPQSGRIAVVADDFSMPNGLAFSPDEDLLYIADSGFLTDRSAPHHVRVFEVAGDRLKNPRLFADITPGIPDGFRVDVAGNLWISAWDGVQCHTSVGELIGKILVPDMVANVAFGGPRNNRLFITATTTVYAVFLNIRGLKYPFAR</sequence>
<accession>A0ABU0YU54</accession>
<keyword evidence="1" id="KW-0378">Hydrolase</keyword>
<name>A0ABU0YU54_9PROT</name>
<organism evidence="3 4">
    <name type="scientific">Dongia sedimenti</name>
    <dbReference type="NCBI Taxonomy" id="3064282"/>
    <lineage>
        <taxon>Bacteria</taxon>
        <taxon>Pseudomonadati</taxon>
        <taxon>Pseudomonadota</taxon>
        <taxon>Alphaproteobacteria</taxon>
        <taxon>Rhodospirillales</taxon>
        <taxon>Dongiaceae</taxon>
        <taxon>Dongia</taxon>
    </lineage>
</organism>
<feature type="domain" description="SMP-30/Gluconolactonase/LRE-like region" evidence="2">
    <location>
        <begin position="31"/>
        <end position="286"/>
    </location>
</feature>
<dbReference type="InterPro" id="IPR011042">
    <property type="entry name" value="6-blade_b-propeller_TolB-like"/>
</dbReference>
<dbReference type="InterPro" id="IPR005511">
    <property type="entry name" value="SMP-30"/>
</dbReference>
<dbReference type="PRINTS" id="PR01790">
    <property type="entry name" value="SMP30FAMILY"/>
</dbReference>
<evidence type="ECO:0000256" key="1">
    <source>
        <dbReference type="ARBA" id="ARBA00022801"/>
    </source>
</evidence>
<protein>
    <submittedName>
        <fullName evidence="3">SMP-30/gluconolactonase/LRE family protein</fullName>
    </submittedName>
</protein>
<keyword evidence="4" id="KW-1185">Reference proteome</keyword>
<comment type="caution">
    <text evidence="3">The sequence shown here is derived from an EMBL/GenBank/DDBJ whole genome shotgun (WGS) entry which is preliminary data.</text>
</comment>
<dbReference type="Proteomes" id="UP001230156">
    <property type="component" value="Unassembled WGS sequence"/>
</dbReference>
<dbReference type="SUPFAM" id="SSF63829">
    <property type="entry name" value="Calcium-dependent phosphotriesterase"/>
    <property type="match status" value="1"/>
</dbReference>
<dbReference type="RefSeq" id="WP_379959605.1">
    <property type="nucleotide sequence ID" value="NZ_JAUYVI010000007.1"/>
</dbReference>
<evidence type="ECO:0000259" key="2">
    <source>
        <dbReference type="Pfam" id="PF08450"/>
    </source>
</evidence>
<dbReference type="InterPro" id="IPR013658">
    <property type="entry name" value="SGL"/>
</dbReference>
<dbReference type="InterPro" id="IPR051262">
    <property type="entry name" value="SMP-30/CGR1_Lactonase"/>
</dbReference>
<dbReference type="Pfam" id="PF08450">
    <property type="entry name" value="SGL"/>
    <property type="match status" value="1"/>
</dbReference>
<evidence type="ECO:0000313" key="4">
    <source>
        <dbReference type="Proteomes" id="UP001230156"/>
    </source>
</evidence>
<gene>
    <name evidence="3" type="ORF">Q8A70_22045</name>
</gene>
<dbReference type="PANTHER" id="PTHR47572:SF4">
    <property type="entry name" value="LACTONASE DRP35"/>
    <property type="match status" value="1"/>
</dbReference>
<dbReference type="PANTHER" id="PTHR47572">
    <property type="entry name" value="LIPOPROTEIN-RELATED"/>
    <property type="match status" value="1"/>
</dbReference>
<reference evidence="4" key="1">
    <citation type="submission" date="2023-08" db="EMBL/GenBank/DDBJ databases">
        <title>Rhodospirillaceae gen. nov., a novel taxon isolated from the Yangtze River Yuezi River estuary sludge.</title>
        <authorList>
            <person name="Ruan L."/>
        </authorList>
    </citation>
    <scope>NUCLEOTIDE SEQUENCE [LARGE SCALE GENOMIC DNA]</scope>
    <source>
        <strain evidence="4">R-7</strain>
    </source>
</reference>
<dbReference type="EMBL" id="JAUYVI010000007">
    <property type="protein sequence ID" value="MDQ7250388.1"/>
    <property type="molecule type" value="Genomic_DNA"/>
</dbReference>